<evidence type="ECO:0000313" key="3">
    <source>
        <dbReference type="EMBL" id="GAQ33152.1"/>
    </source>
</evidence>
<proteinExistence type="predicted"/>
<feature type="transmembrane region" description="Helical" evidence="1">
    <location>
        <begin position="485"/>
        <end position="507"/>
    </location>
</feature>
<feature type="signal peptide" evidence="2">
    <location>
        <begin position="1"/>
        <end position="19"/>
    </location>
</feature>
<evidence type="ECO:0000313" key="4">
    <source>
        <dbReference type="Proteomes" id="UP000068243"/>
    </source>
</evidence>
<dbReference type="VEuPathDB" id="FungiDB:ATCC64974_97430"/>
<dbReference type="Gene3D" id="2.60.120.200">
    <property type="match status" value="1"/>
</dbReference>
<feature type="transmembrane region" description="Helical" evidence="1">
    <location>
        <begin position="440"/>
        <end position="473"/>
    </location>
</feature>
<accession>A0A100I1S7</accession>
<dbReference type="VEuPathDB" id="FungiDB:ASPNIDRAFT2_36411"/>
<comment type="caution">
    <text evidence="3">The sequence shown here is derived from an EMBL/GenBank/DDBJ whole genome shotgun (WGS) entry which is preliminary data.</text>
</comment>
<feature type="transmembrane region" description="Helical" evidence="1">
    <location>
        <begin position="394"/>
        <end position="419"/>
    </location>
</feature>
<reference evidence="4" key="1">
    <citation type="journal article" date="2016" name="Genome Announc.">
        <title>Draft genome sequence of Aspergillus niger strain An76.</title>
        <authorList>
            <person name="Gong W."/>
            <person name="Cheng Z."/>
            <person name="Zhang H."/>
            <person name="Liu L."/>
            <person name="Gao P."/>
            <person name="Wang L."/>
        </authorList>
    </citation>
    <scope>NUCLEOTIDE SEQUENCE [LARGE SCALE GENOMIC DNA]</scope>
    <source>
        <strain evidence="4">An76</strain>
    </source>
</reference>
<dbReference type="VEuPathDB" id="FungiDB:M747DRAFT_352051"/>
<keyword evidence="2" id="KW-0732">Signal</keyword>
<dbReference type="OrthoDB" id="2896006at2759"/>
<sequence>MMSLLSLLSLPLFHHLASAGTIYHSNFTSGLSPFSACNVESPSYSTATDGNLTVYFDESYYDGTRDRKGAEICVFENDTTTNVAQMTKEGWQGFSIYVPSDTYPTDKSAIIAQQFCPGGCSSWCGTVEIVNNTLQTTHRAACSTGTTATIVDDIERDAWHSVVVHMRVSEESDGAYEVWWDGEQVYSVSDIDVGFGTWDDDDALTTGWYFKNGEYCFDTDAYTDATRTLYFDNITWYETDDGSDDGATLIRRGTEVISARLQPGQDPLVKEWIGIFLIFFTVFAFFLATFWVAYTSQVIGALAAIEDPNSNPPPYIRLDNQSNNRNDPELTTTPVPKPITSDLRTSINYLFSISGGGIFSTFRGFRMYLAFISLDMVLAFLIPAFIPIPIHMTLASFLANFMGRMFLATWQMAWVHVVIADKSPFVGYRRMLGYQHWKRIAPVAVLHSAVMSVTSSLNLVVSRAVGWVIVGILGGDGSSGGKEEGGFGVVLLFMFFFLLTVPVNAIFTRVAASMLPEGLDPIVPFDRRFGGKVNLEGGDARLGIMDAWRTFEGAARVRYFKIVFQAIAIEIVLGVVGGLLVLGELKWLLYSH</sequence>
<feature type="transmembrane region" description="Helical" evidence="1">
    <location>
        <begin position="368"/>
        <end position="388"/>
    </location>
</feature>
<dbReference type="VEuPathDB" id="FungiDB:An01g01370"/>
<dbReference type="OMA" id="MYLAFIS"/>
<evidence type="ECO:0000256" key="2">
    <source>
        <dbReference type="SAM" id="SignalP"/>
    </source>
</evidence>
<evidence type="ECO:0000256" key="1">
    <source>
        <dbReference type="SAM" id="Phobius"/>
    </source>
</evidence>
<dbReference type="VEuPathDB" id="FungiDB:ATCC64974_22000"/>
<keyword evidence="1" id="KW-0812">Transmembrane</keyword>
<keyword evidence="1" id="KW-0472">Membrane</keyword>
<dbReference type="VEuPathDB" id="FungiDB:ASPNIDRAFT2_1131674"/>
<dbReference type="Pfam" id="PF14099">
    <property type="entry name" value="Polysacc_lyase"/>
    <property type="match status" value="1"/>
</dbReference>
<organism evidence="3 4">
    <name type="scientific">Aspergillus niger</name>
    <dbReference type="NCBI Taxonomy" id="5061"/>
    <lineage>
        <taxon>Eukaryota</taxon>
        <taxon>Fungi</taxon>
        <taxon>Dikarya</taxon>
        <taxon>Ascomycota</taxon>
        <taxon>Pezizomycotina</taxon>
        <taxon>Eurotiomycetes</taxon>
        <taxon>Eurotiomycetidae</taxon>
        <taxon>Eurotiales</taxon>
        <taxon>Aspergillaceae</taxon>
        <taxon>Aspergillus</taxon>
        <taxon>Aspergillus subgen. Circumdati</taxon>
    </lineage>
</organism>
<feature type="transmembrane region" description="Helical" evidence="1">
    <location>
        <begin position="559"/>
        <end position="582"/>
    </location>
</feature>
<dbReference type="AlphaFoldDB" id="A0A100I1S7"/>
<feature type="transmembrane region" description="Helical" evidence="1">
    <location>
        <begin position="272"/>
        <end position="294"/>
    </location>
</feature>
<protein>
    <submittedName>
        <fullName evidence="3">Uncharacterized protein</fullName>
    </submittedName>
</protein>
<keyword evidence="1" id="KW-1133">Transmembrane helix</keyword>
<dbReference type="Proteomes" id="UP000068243">
    <property type="component" value="Unassembled WGS sequence"/>
</dbReference>
<dbReference type="InterPro" id="IPR025975">
    <property type="entry name" value="Polysacc_lyase"/>
</dbReference>
<gene>
    <name evidence="3" type="ORF">ABL_00015</name>
</gene>
<feature type="chain" id="PRO_5007087085" evidence="2">
    <location>
        <begin position="20"/>
        <end position="592"/>
    </location>
</feature>
<dbReference type="EMBL" id="BCMY01000001">
    <property type="protein sequence ID" value="GAQ33152.1"/>
    <property type="molecule type" value="Genomic_DNA"/>
</dbReference>
<name>A0A100I1S7_ASPNG</name>